<reference evidence="2" key="2">
    <citation type="submission" date="2025-08" db="UniProtKB">
        <authorList>
            <consortium name="Ensembl"/>
        </authorList>
    </citation>
    <scope>IDENTIFICATION</scope>
</reference>
<feature type="chain" id="PRO_5021327402" evidence="1">
    <location>
        <begin position="21"/>
        <end position="135"/>
    </location>
</feature>
<sequence>MDCLFVISLSLSLCLSMCLCGCGCMMCVATMAFSLASSQQPRLISSPSPVMQQAMRSPAPGQQPNLMPHLIRQIQSQQALMQGANQHAALMQQSPESGGFFYAPYEYSPYTLTPSILEYPMDTTGVLGMAFQTKG</sequence>
<dbReference type="Proteomes" id="UP000314982">
    <property type="component" value="Unassembled WGS sequence"/>
</dbReference>
<feature type="signal peptide" evidence="1">
    <location>
        <begin position="1"/>
        <end position="20"/>
    </location>
</feature>
<accession>A0A4W5LLU9</accession>
<dbReference type="STRING" id="62062.ENSHHUP00000026280"/>
<organism evidence="2 3">
    <name type="scientific">Hucho hucho</name>
    <name type="common">huchen</name>
    <dbReference type="NCBI Taxonomy" id="62062"/>
    <lineage>
        <taxon>Eukaryota</taxon>
        <taxon>Metazoa</taxon>
        <taxon>Chordata</taxon>
        <taxon>Craniata</taxon>
        <taxon>Vertebrata</taxon>
        <taxon>Euteleostomi</taxon>
        <taxon>Actinopterygii</taxon>
        <taxon>Neopterygii</taxon>
        <taxon>Teleostei</taxon>
        <taxon>Protacanthopterygii</taxon>
        <taxon>Salmoniformes</taxon>
        <taxon>Salmonidae</taxon>
        <taxon>Salmoninae</taxon>
        <taxon>Hucho</taxon>
    </lineage>
</organism>
<evidence type="ECO:0000313" key="3">
    <source>
        <dbReference type="Proteomes" id="UP000314982"/>
    </source>
</evidence>
<dbReference type="AlphaFoldDB" id="A0A4W5LLU9"/>
<evidence type="ECO:0000256" key="1">
    <source>
        <dbReference type="SAM" id="SignalP"/>
    </source>
</evidence>
<dbReference type="Ensembl" id="ENSHHUT00000027314.1">
    <property type="protein sequence ID" value="ENSHHUP00000026280.1"/>
    <property type="gene ID" value="ENSHHUG00000016644.1"/>
</dbReference>
<proteinExistence type="predicted"/>
<protein>
    <submittedName>
        <fullName evidence="2">Uncharacterized protein</fullName>
    </submittedName>
</protein>
<keyword evidence="3" id="KW-1185">Reference proteome</keyword>
<evidence type="ECO:0000313" key="2">
    <source>
        <dbReference type="Ensembl" id="ENSHHUP00000026280.1"/>
    </source>
</evidence>
<keyword evidence="1" id="KW-0732">Signal</keyword>
<dbReference type="GeneTree" id="ENSGT00940000155310"/>
<name>A0A4W5LLU9_9TELE</name>
<reference evidence="2" key="3">
    <citation type="submission" date="2025-09" db="UniProtKB">
        <authorList>
            <consortium name="Ensembl"/>
        </authorList>
    </citation>
    <scope>IDENTIFICATION</scope>
</reference>
<reference evidence="3" key="1">
    <citation type="submission" date="2018-06" db="EMBL/GenBank/DDBJ databases">
        <title>Genome assembly of Danube salmon.</title>
        <authorList>
            <person name="Macqueen D.J."/>
            <person name="Gundappa M.K."/>
        </authorList>
    </citation>
    <scope>NUCLEOTIDE SEQUENCE [LARGE SCALE GENOMIC DNA]</scope>
</reference>